<feature type="transmembrane region" description="Helical" evidence="1">
    <location>
        <begin position="188"/>
        <end position="213"/>
    </location>
</feature>
<name>A0A2W4Z030_9SPHN</name>
<comment type="caution">
    <text evidence="2">The sequence shown here is derived from an EMBL/GenBank/DDBJ whole genome shotgun (WGS) entry which is preliminary data.</text>
</comment>
<dbReference type="AlphaFoldDB" id="A0A2W4Z030"/>
<keyword evidence="1" id="KW-1133">Transmembrane helix</keyword>
<feature type="transmembrane region" description="Helical" evidence="1">
    <location>
        <begin position="233"/>
        <end position="252"/>
    </location>
</feature>
<feature type="transmembrane region" description="Helical" evidence="1">
    <location>
        <begin position="342"/>
        <end position="360"/>
    </location>
</feature>
<feature type="transmembrane region" description="Helical" evidence="1">
    <location>
        <begin position="367"/>
        <end position="385"/>
    </location>
</feature>
<keyword evidence="1" id="KW-0812">Transmembrane</keyword>
<dbReference type="EMBL" id="QFMX01000004">
    <property type="protein sequence ID" value="PZO75394.1"/>
    <property type="molecule type" value="Genomic_DNA"/>
</dbReference>
<evidence type="ECO:0000313" key="3">
    <source>
        <dbReference type="Proteomes" id="UP000249555"/>
    </source>
</evidence>
<feature type="transmembrane region" description="Helical" evidence="1">
    <location>
        <begin position="157"/>
        <end position="176"/>
    </location>
</feature>
<reference evidence="2 3" key="1">
    <citation type="submission" date="2017-08" db="EMBL/GenBank/DDBJ databases">
        <title>Infants hospitalized years apart are colonized by the same room-sourced microbial strains.</title>
        <authorList>
            <person name="Brooks B."/>
            <person name="Olm M.R."/>
            <person name="Firek B.A."/>
            <person name="Baker R."/>
            <person name="Thomas B.C."/>
            <person name="Morowitz M.J."/>
            <person name="Banfield J.F."/>
        </authorList>
    </citation>
    <scope>NUCLEOTIDE SEQUENCE [LARGE SCALE GENOMIC DNA]</scope>
    <source>
        <strain evidence="2">S2_018_000_R3_119</strain>
    </source>
</reference>
<protein>
    <submittedName>
        <fullName evidence="2">Uncharacterized protein</fullName>
    </submittedName>
</protein>
<keyword evidence="1" id="KW-0472">Membrane</keyword>
<sequence>MLPLAAPSVRLRLPPPPGRGGSIGPDARAPRTFRTALLLAAITVLGLALRLWSARGGLWVDEAWSALMVERARTPLGIFTAINHDNNHHLNSLWMWLVGYGAPPLALRALSIATGTATILVAAAIGAQRSARHALVAAALVAVSPIMVDYGSEARGYMPMLLTLMTMIWLVLRWLDTGAGLSLPRWRLALLATLGLLSQLTMVFGICAITLWVAAALRSRHRADLASARTIRLLLPTIVATAAVFALVLGAAAVSPTGMQVGDYVAFSPPAMGRALVVMVAASIGGLAAPTWIAGVATIAVAFGFITIVRKRDPAAIFYLAAIVGLPLGLAVLRVGNTGMPRYFLISSLALILLLAGLLADGLGKRGGIRLVCAILLGTIIVASIRDDLSQASFRRGDTDAAITTMAAISPAGADVLVDHLRPIATLRVAAAERGYPLRIAQDCPAPTFLHVDLGDDAPASPTAVRCGIRYRLAVVRRRAILSGVDWALYVRADLPENRGERLR</sequence>
<proteinExistence type="predicted"/>
<accession>A0A2W4Z030</accession>
<organism evidence="2 3">
    <name type="scientific">Sphingomonas taxi</name>
    <dbReference type="NCBI Taxonomy" id="1549858"/>
    <lineage>
        <taxon>Bacteria</taxon>
        <taxon>Pseudomonadati</taxon>
        <taxon>Pseudomonadota</taxon>
        <taxon>Alphaproteobacteria</taxon>
        <taxon>Sphingomonadales</taxon>
        <taxon>Sphingomonadaceae</taxon>
        <taxon>Sphingomonas</taxon>
    </lineage>
</organism>
<feature type="transmembrane region" description="Helical" evidence="1">
    <location>
        <begin position="316"/>
        <end position="336"/>
    </location>
</feature>
<feature type="transmembrane region" description="Helical" evidence="1">
    <location>
        <begin position="36"/>
        <end position="53"/>
    </location>
</feature>
<feature type="transmembrane region" description="Helical" evidence="1">
    <location>
        <begin position="105"/>
        <end position="127"/>
    </location>
</feature>
<gene>
    <name evidence="2" type="ORF">DI640_05150</name>
</gene>
<dbReference type="Proteomes" id="UP000249555">
    <property type="component" value="Unassembled WGS sequence"/>
</dbReference>
<evidence type="ECO:0000313" key="2">
    <source>
        <dbReference type="EMBL" id="PZO75394.1"/>
    </source>
</evidence>
<feature type="transmembrane region" description="Helical" evidence="1">
    <location>
        <begin position="291"/>
        <end position="309"/>
    </location>
</feature>
<evidence type="ECO:0000256" key="1">
    <source>
        <dbReference type="SAM" id="Phobius"/>
    </source>
</evidence>